<dbReference type="EMBL" id="MN740214">
    <property type="protein sequence ID" value="QHT94089.1"/>
    <property type="molecule type" value="Genomic_DNA"/>
</dbReference>
<feature type="transmembrane region" description="Helical" evidence="2">
    <location>
        <begin position="12"/>
        <end position="31"/>
    </location>
</feature>
<protein>
    <submittedName>
        <fullName evidence="3">Uncharacterized protein</fullName>
    </submittedName>
</protein>
<feature type="region of interest" description="Disordered" evidence="1">
    <location>
        <begin position="182"/>
        <end position="206"/>
    </location>
</feature>
<sequence>MIDFKKLFNKKICIHIFIIVMAIIGLLFYLVHNNCLAFNVMEGLEINKDITKNSGSLRCPNLLIQKNKEIYLYNTKLAEVPGVNPIKFKNLEDYNEFLDWQKSQGIRCPVLYLQKSYNTQGQSVYKIRPSVKEPQGGLEPTIVTSDGENVTRSTLGDDVTFAYPYSEDVLNKRVKHLVEMDREEENDEKDISLISPDPMDSNWGGPDYTSNLIKKGFYKENHIYDQTNK</sequence>
<keyword evidence="2" id="KW-0812">Transmembrane</keyword>
<evidence type="ECO:0000256" key="2">
    <source>
        <dbReference type="SAM" id="Phobius"/>
    </source>
</evidence>
<reference evidence="3" key="1">
    <citation type="journal article" date="2020" name="Nature">
        <title>Giant virus diversity and host interactions through global metagenomics.</title>
        <authorList>
            <person name="Schulz F."/>
            <person name="Roux S."/>
            <person name="Paez-Espino D."/>
            <person name="Jungbluth S."/>
            <person name="Walsh D.A."/>
            <person name="Denef V.J."/>
            <person name="McMahon K.D."/>
            <person name="Konstantinidis K.T."/>
            <person name="Eloe-Fadrosh E.A."/>
            <person name="Kyrpides N.C."/>
            <person name="Woyke T."/>
        </authorList>
    </citation>
    <scope>NUCLEOTIDE SEQUENCE</scope>
    <source>
        <strain evidence="3">GVMAG-M-3300024258-14</strain>
    </source>
</reference>
<proteinExistence type="predicted"/>
<keyword evidence="2" id="KW-1133">Transmembrane helix</keyword>
<keyword evidence="2" id="KW-0472">Membrane</keyword>
<evidence type="ECO:0000313" key="3">
    <source>
        <dbReference type="EMBL" id="QHT94089.1"/>
    </source>
</evidence>
<accession>A0A6C0IMP4</accession>
<organism evidence="3">
    <name type="scientific">viral metagenome</name>
    <dbReference type="NCBI Taxonomy" id="1070528"/>
    <lineage>
        <taxon>unclassified sequences</taxon>
        <taxon>metagenomes</taxon>
        <taxon>organismal metagenomes</taxon>
    </lineage>
</organism>
<evidence type="ECO:0000256" key="1">
    <source>
        <dbReference type="SAM" id="MobiDB-lite"/>
    </source>
</evidence>
<dbReference type="AlphaFoldDB" id="A0A6C0IMP4"/>
<name>A0A6C0IMP4_9ZZZZ</name>